<dbReference type="Pfam" id="PF14304">
    <property type="entry name" value="CSTF_C"/>
    <property type="match status" value="1"/>
</dbReference>
<comment type="caution">
    <text evidence="3">The sequence shown here is derived from an EMBL/GenBank/DDBJ whole genome shotgun (WGS) entry which is preliminary data.</text>
</comment>
<sequence length="218" mass="23442">MIPSIQPPTSHNSQQSTQPTQQPSTQAAPSLPGQVGLQDQTGPSQVQAPPRKQYQNQPAMPSSSAGAPSINVQSQPMPSRPLQNPQQPKGHLNPQMNPTFLPQSSQLPNMPAHPLHSSSQLPSLHQTQMSSASGQLQQFNNQAGSSMQVDRGSWMSGPPESSTVPLPGGGQPPHPPPLSPEMEKVLHQQVMTLTPEQINLLPPEQKSPVLLLQKILRQ</sequence>
<dbReference type="Gene3D" id="1.10.20.70">
    <property type="entry name" value="Transcription termination and cleavage factor, C-terminal domain"/>
    <property type="match status" value="1"/>
</dbReference>
<accession>A0A498JRU0</accession>
<proteinExistence type="predicted"/>
<evidence type="ECO:0000259" key="2">
    <source>
        <dbReference type="Pfam" id="PF14304"/>
    </source>
</evidence>
<dbReference type="PANTHER" id="PTHR47866:SF2">
    <property type="entry name" value="HYDROXYPROLINE-RICH GLYCOPROTEIN FAMILY PROTEIN"/>
    <property type="match status" value="1"/>
</dbReference>
<protein>
    <recommendedName>
        <fullName evidence="2">Transcription termination and cleavage factor C-terminal domain-containing protein</fullName>
    </recommendedName>
</protein>
<dbReference type="Proteomes" id="UP000290289">
    <property type="component" value="Chromosome 6"/>
</dbReference>
<dbReference type="GO" id="GO:0031124">
    <property type="term" value="P:mRNA 3'-end processing"/>
    <property type="evidence" value="ECO:0007669"/>
    <property type="project" value="InterPro"/>
</dbReference>
<feature type="compositionally biased region" description="Polar residues" evidence="1">
    <location>
        <begin position="94"/>
        <end position="108"/>
    </location>
</feature>
<feature type="domain" description="Transcription termination and cleavage factor C-terminal" evidence="2">
    <location>
        <begin position="188"/>
        <end position="217"/>
    </location>
</feature>
<gene>
    <name evidence="3" type="ORF">DVH24_009058</name>
</gene>
<keyword evidence="4" id="KW-1185">Reference proteome</keyword>
<organism evidence="3 4">
    <name type="scientific">Malus domestica</name>
    <name type="common">Apple</name>
    <name type="synonym">Pyrus malus</name>
    <dbReference type="NCBI Taxonomy" id="3750"/>
    <lineage>
        <taxon>Eukaryota</taxon>
        <taxon>Viridiplantae</taxon>
        <taxon>Streptophyta</taxon>
        <taxon>Embryophyta</taxon>
        <taxon>Tracheophyta</taxon>
        <taxon>Spermatophyta</taxon>
        <taxon>Magnoliopsida</taxon>
        <taxon>eudicotyledons</taxon>
        <taxon>Gunneridae</taxon>
        <taxon>Pentapetalae</taxon>
        <taxon>rosids</taxon>
        <taxon>fabids</taxon>
        <taxon>Rosales</taxon>
        <taxon>Rosaceae</taxon>
        <taxon>Amygdaloideae</taxon>
        <taxon>Maleae</taxon>
        <taxon>Malus</taxon>
    </lineage>
</organism>
<feature type="compositionally biased region" description="Polar residues" evidence="1">
    <location>
        <begin position="70"/>
        <end position="87"/>
    </location>
</feature>
<feature type="region of interest" description="Disordered" evidence="1">
    <location>
        <begin position="1"/>
        <end position="181"/>
    </location>
</feature>
<feature type="compositionally biased region" description="Pro residues" evidence="1">
    <location>
        <begin position="170"/>
        <end position="179"/>
    </location>
</feature>
<dbReference type="EMBL" id="RDQH01000332">
    <property type="protein sequence ID" value="RXH96554.1"/>
    <property type="molecule type" value="Genomic_DNA"/>
</dbReference>
<dbReference type="PANTHER" id="PTHR47866">
    <property type="entry name" value="HYDROXYPROLINE-RICH GLYCOPROTEIN FAMILY PROTEIN"/>
    <property type="match status" value="1"/>
</dbReference>
<dbReference type="InterPro" id="IPR038192">
    <property type="entry name" value="CSTF_C_sf"/>
</dbReference>
<feature type="compositionally biased region" description="Polar residues" evidence="1">
    <location>
        <begin position="37"/>
        <end position="57"/>
    </location>
</feature>
<name>A0A498JRU0_MALDO</name>
<reference evidence="3 4" key="1">
    <citation type="submission" date="2018-10" db="EMBL/GenBank/DDBJ databases">
        <title>A high-quality apple genome assembly.</title>
        <authorList>
            <person name="Hu J."/>
        </authorList>
    </citation>
    <scope>NUCLEOTIDE SEQUENCE [LARGE SCALE GENOMIC DNA]</scope>
    <source>
        <strain evidence="4">cv. HFTH1</strain>
        <tissue evidence="3">Young leaf</tissue>
    </source>
</reference>
<dbReference type="InterPro" id="IPR026896">
    <property type="entry name" value="CSTF_C"/>
</dbReference>
<feature type="compositionally biased region" description="Low complexity" evidence="1">
    <location>
        <begin position="7"/>
        <end position="26"/>
    </location>
</feature>
<evidence type="ECO:0000313" key="3">
    <source>
        <dbReference type="EMBL" id="RXH96554.1"/>
    </source>
</evidence>
<dbReference type="STRING" id="3750.A0A498JRU0"/>
<feature type="compositionally biased region" description="Low complexity" evidence="1">
    <location>
        <begin position="112"/>
        <end position="128"/>
    </location>
</feature>
<feature type="compositionally biased region" description="Low complexity" evidence="1">
    <location>
        <begin position="58"/>
        <end position="69"/>
    </location>
</feature>
<dbReference type="AlphaFoldDB" id="A0A498JRU0"/>
<feature type="compositionally biased region" description="Polar residues" evidence="1">
    <location>
        <begin position="129"/>
        <end position="148"/>
    </location>
</feature>
<evidence type="ECO:0000256" key="1">
    <source>
        <dbReference type="SAM" id="MobiDB-lite"/>
    </source>
</evidence>
<evidence type="ECO:0000313" key="4">
    <source>
        <dbReference type="Proteomes" id="UP000290289"/>
    </source>
</evidence>